<dbReference type="EMBL" id="BGPR01078540">
    <property type="protein sequence ID" value="GBL70905.1"/>
    <property type="molecule type" value="Genomic_DNA"/>
</dbReference>
<dbReference type="InterPro" id="IPR050372">
    <property type="entry name" value="Neurexin-related_CASP"/>
</dbReference>
<dbReference type="PANTHER" id="PTHR15036:SF83">
    <property type="entry name" value="AGRIN"/>
    <property type="match status" value="1"/>
</dbReference>
<keyword evidence="7" id="KW-1185">Reference proteome</keyword>
<feature type="non-terminal residue" evidence="4">
    <location>
        <position position="164"/>
    </location>
</feature>
<dbReference type="Pfam" id="PF00054">
    <property type="entry name" value="Laminin_G_1"/>
    <property type="match status" value="1"/>
</dbReference>
<dbReference type="EMBL" id="BGPR01078535">
    <property type="protein sequence ID" value="GBL70876.1"/>
    <property type="molecule type" value="Genomic_DNA"/>
</dbReference>
<dbReference type="InterPro" id="IPR013320">
    <property type="entry name" value="ConA-like_dom_sf"/>
</dbReference>
<evidence type="ECO:0000256" key="1">
    <source>
        <dbReference type="PROSITE-ProRule" id="PRU00122"/>
    </source>
</evidence>
<dbReference type="PANTHER" id="PTHR15036">
    <property type="entry name" value="PIKACHURIN-LIKE PROTEIN"/>
    <property type="match status" value="1"/>
</dbReference>
<reference evidence="4 7" key="1">
    <citation type="journal article" date="2019" name="Sci. Rep.">
        <title>Orb-weaving spider Araneus ventricosus genome elucidates the spidroin gene catalogue.</title>
        <authorList>
            <person name="Kono N."/>
            <person name="Nakamura H."/>
            <person name="Ohtoshi R."/>
            <person name="Moran D.A.P."/>
            <person name="Shinohara A."/>
            <person name="Yoshida Y."/>
            <person name="Fujiwara M."/>
            <person name="Mori M."/>
            <person name="Tomita M."/>
            <person name="Arakawa K."/>
        </authorList>
    </citation>
    <scope>NUCLEOTIDE SEQUENCE [LARGE SCALE GENOMIC DNA]</scope>
</reference>
<organism evidence="4 7">
    <name type="scientific">Araneus ventricosus</name>
    <name type="common">Orbweaver spider</name>
    <name type="synonym">Epeira ventricosa</name>
    <dbReference type="NCBI Taxonomy" id="182803"/>
    <lineage>
        <taxon>Eukaryota</taxon>
        <taxon>Metazoa</taxon>
        <taxon>Ecdysozoa</taxon>
        <taxon>Arthropoda</taxon>
        <taxon>Chelicerata</taxon>
        <taxon>Arachnida</taxon>
        <taxon>Araneae</taxon>
        <taxon>Araneomorphae</taxon>
        <taxon>Entelegynae</taxon>
        <taxon>Araneoidea</taxon>
        <taxon>Araneidae</taxon>
        <taxon>Araneus</taxon>
    </lineage>
</organism>
<comment type="caution">
    <text evidence="1">Lacks conserved residue(s) required for the propagation of feature annotation.</text>
</comment>
<dbReference type="OrthoDB" id="6411323at2759"/>
<feature type="domain" description="Laminin G" evidence="2">
    <location>
        <begin position="31"/>
        <end position="164"/>
    </location>
</feature>
<evidence type="ECO:0000313" key="3">
    <source>
        <dbReference type="EMBL" id="GBL70869.1"/>
    </source>
</evidence>
<evidence type="ECO:0000313" key="7">
    <source>
        <dbReference type="Proteomes" id="UP000499080"/>
    </source>
</evidence>
<protein>
    <submittedName>
        <fullName evidence="4">Agrin</fullName>
    </submittedName>
</protein>
<sequence length="164" mass="18425">MSTTPALSRPSLQILNPMAEESLAMSDNVINQPVKFDGSNFMQFSEGSRGMKLKKARENYITITFRTIHDYGLLLWMNKGPNIKGDYIAIAIDKGYVTLSFNLGKETVPLILKSLFRVNDNNWHTIIVKRNKRLAHLIVDNTPSITTTSEPGATELNTDGILWI</sequence>
<dbReference type="Gene3D" id="2.60.120.200">
    <property type="match status" value="1"/>
</dbReference>
<proteinExistence type="predicted"/>
<dbReference type="EMBL" id="BGPR01078538">
    <property type="protein sequence ID" value="GBL70893.1"/>
    <property type="molecule type" value="Genomic_DNA"/>
</dbReference>
<name>A0A4Y1ZVU7_ARAVE</name>
<dbReference type="PROSITE" id="PS50025">
    <property type="entry name" value="LAM_G_DOMAIN"/>
    <property type="match status" value="1"/>
</dbReference>
<comment type="caution">
    <text evidence="4">The sequence shown here is derived from an EMBL/GenBank/DDBJ whole genome shotgun (WGS) entry which is preliminary data.</text>
</comment>
<dbReference type="SMART" id="SM00282">
    <property type="entry name" value="LamG"/>
    <property type="match status" value="1"/>
</dbReference>
<dbReference type="AlphaFoldDB" id="A0A4Y1ZVU7"/>
<dbReference type="Proteomes" id="UP000499080">
    <property type="component" value="Unassembled WGS sequence"/>
</dbReference>
<dbReference type="EMBL" id="BGPR01078534">
    <property type="protein sequence ID" value="GBL70869.1"/>
    <property type="molecule type" value="Genomic_DNA"/>
</dbReference>
<evidence type="ECO:0000313" key="4">
    <source>
        <dbReference type="EMBL" id="GBL70876.1"/>
    </source>
</evidence>
<dbReference type="SUPFAM" id="SSF49899">
    <property type="entry name" value="Concanavalin A-like lectins/glucanases"/>
    <property type="match status" value="1"/>
</dbReference>
<evidence type="ECO:0000313" key="5">
    <source>
        <dbReference type="EMBL" id="GBL70893.1"/>
    </source>
</evidence>
<dbReference type="InterPro" id="IPR001791">
    <property type="entry name" value="Laminin_G"/>
</dbReference>
<dbReference type="CDD" id="cd00110">
    <property type="entry name" value="LamG"/>
    <property type="match status" value="1"/>
</dbReference>
<gene>
    <name evidence="4" type="primary">AGRN_9</name>
    <name evidence="6" type="synonym">AGRN_23</name>
    <name evidence="3" type="synonym">AGRN_35</name>
    <name evidence="5" type="synonym">AGRN_4</name>
    <name evidence="3" type="ORF">AVEN_104163_1</name>
    <name evidence="6" type="ORF">AVEN_145318_1</name>
    <name evidence="4" type="ORF">AVEN_261330_1</name>
    <name evidence="5" type="ORF">AVEN_81612_1</name>
</gene>
<accession>A0A4Y1ZVU7</accession>
<evidence type="ECO:0000313" key="6">
    <source>
        <dbReference type="EMBL" id="GBL70905.1"/>
    </source>
</evidence>
<evidence type="ECO:0000259" key="2">
    <source>
        <dbReference type="PROSITE" id="PS50025"/>
    </source>
</evidence>